<dbReference type="GO" id="GO:0017004">
    <property type="term" value="P:cytochrome complex assembly"/>
    <property type="evidence" value="ECO:0007669"/>
    <property type="project" value="UniProtKB-KW"/>
</dbReference>
<accession>A0A5B8VRJ0</accession>
<evidence type="ECO:0000256" key="4">
    <source>
        <dbReference type="ARBA" id="ARBA00023284"/>
    </source>
</evidence>
<dbReference type="KEGG" id="agi:FSB73_15645"/>
<evidence type="ECO:0000256" key="1">
    <source>
        <dbReference type="ARBA" id="ARBA00004196"/>
    </source>
</evidence>
<sequence length="293" mass="33686">MQIDTTGASHFGQMGHGGHALIFTIDQSGSPLIDIYQKYQKDTRVPYYFHRLQALNKKSANQSDNHQKAKLTRTVDSLKASLMDSARLWIELYINLHPNTYASSFLLADYYNNYEGLPLDYLNAKLSQLTGAARQSIYYKQLLEASSHMENEKSGHTAPNFDLLTKDNTTFNLSSLKGKYVLLDFWASWCGPCRRAITHWKQVYQNFHQKGLEIVSISSDIDHGDWLAALNKERMPWIQLIDQYNKKNNTWAVSSQFEHFRIPFYVLIDQQGKILLATLDQKAITAKIKSKLK</sequence>
<gene>
    <name evidence="6" type="ORF">FSB73_15645</name>
</gene>
<dbReference type="InterPro" id="IPR013766">
    <property type="entry name" value="Thioredoxin_domain"/>
</dbReference>
<keyword evidence="3" id="KW-1015">Disulfide bond</keyword>
<dbReference type="PANTHER" id="PTHR42852:SF6">
    <property type="entry name" value="THIOL:DISULFIDE INTERCHANGE PROTEIN DSBE"/>
    <property type="match status" value="1"/>
</dbReference>
<dbReference type="PANTHER" id="PTHR42852">
    <property type="entry name" value="THIOL:DISULFIDE INTERCHANGE PROTEIN DSBE"/>
    <property type="match status" value="1"/>
</dbReference>
<dbReference type="CDD" id="cd02966">
    <property type="entry name" value="TlpA_like_family"/>
    <property type="match status" value="1"/>
</dbReference>
<dbReference type="InterPro" id="IPR013740">
    <property type="entry name" value="Redoxin"/>
</dbReference>
<dbReference type="AlphaFoldDB" id="A0A5B8VRJ0"/>
<keyword evidence="2" id="KW-0201">Cytochrome c-type biogenesis</keyword>
<evidence type="ECO:0000259" key="5">
    <source>
        <dbReference type="PROSITE" id="PS51352"/>
    </source>
</evidence>
<dbReference type="RefSeq" id="WP_146784220.1">
    <property type="nucleotide sequence ID" value="NZ_CP042434.1"/>
</dbReference>
<dbReference type="OrthoDB" id="1069091at2"/>
<dbReference type="Proteomes" id="UP000321291">
    <property type="component" value="Chromosome"/>
</dbReference>
<dbReference type="Gene3D" id="3.40.30.10">
    <property type="entry name" value="Glutaredoxin"/>
    <property type="match status" value="1"/>
</dbReference>
<organism evidence="6 7">
    <name type="scientific">Arachidicoccus ginsenosidivorans</name>
    <dbReference type="NCBI Taxonomy" id="496057"/>
    <lineage>
        <taxon>Bacteria</taxon>
        <taxon>Pseudomonadati</taxon>
        <taxon>Bacteroidota</taxon>
        <taxon>Chitinophagia</taxon>
        <taxon>Chitinophagales</taxon>
        <taxon>Chitinophagaceae</taxon>
        <taxon>Arachidicoccus</taxon>
    </lineage>
</organism>
<dbReference type="Pfam" id="PF08534">
    <property type="entry name" value="Redoxin"/>
    <property type="match status" value="1"/>
</dbReference>
<evidence type="ECO:0000313" key="6">
    <source>
        <dbReference type="EMBL" id="QEC72898.1"/>
    </source>
</evidence>
<dbReference type="GO" id="GO:0030313">
    <property type="term" value="C:cell envelope"/>
    <property type="evidence" value="ECO:0007669"/>
    <property type="project" value="UniProtKB-SubCell"/>
</dbReference>
<proteinExistence type="predicted"/>
<dbReference type="PROSITE" id="PS51352">
    <property type="entry name" value="THIOREDOXIN_2"/>
    <property type="match status" value="1"/>
</dbReference>
<name>A0A5B8VRJ0_9BACT</name>
<dbReference type="GO" id="GO:0016491">
    <property type="term" value="F:oxidoreductase activity"/>
    <property type="evidence" value="ECO:0007669"/>
    <property type="project" value="InterPro"/>
</dbReference>
<feature type="domain" description="Thioredoxin" evidence="5">
    <location>
        <begin position="152"/>
        <end position="293"/>
    </location>
</feature>
<dbReference type="EMBL" id="CP042434">
    <property type="protein sequence ID" value="QEC72898.1"/>
    <property type="molecule type" value="Genomic_DNA"/>
</dbReference>
<reference evidence="6 7" key="1">
    <citation type="journal article" date="2017" name="Int. J. Syst. Evol. Microbiol.">
        <title>Arachidicoccus ginsenosidivorans sp. nov., with ginsenoside-converting activity isolated from ginseng cultivating soil.</title>
        <authorList>
            <person name="Siddiqi M.Z."/>
            <person name="Aslam Z."/>
            <person name="Im W.T."/>
        </authorList>
    </citation>
    <scope>NUCLEOTIDE SEQUENCE [LARGE SCALE GENOMIC DNA]</scope>
    <source>
        <strain evidence="6 7">Gsoil 809</strain>
    </source>
</reference>
<dbReference type="InterPro" id="IPR050553">
    <property type="entry name" value="Thioredoxin_ResA/DsbE_sf"/>
</dbReference>
<protein>
    <submittedName>
        <fullName evidence="6">TlpA family protein disulfide reductase</fullName>
    </submittedName>
</protein>
<evidence type="ECO:0000256" key="2">
    <source>
        <dbReference type="ARBA" id="ARBA00022748"/>
    </source>
</evidence>
<evidence type="ECO:0000256" key="3">
    <source>
        <dbReference type="ARBA" id="ARBA00023157"/>
    </source>
</evidence>
<evidence type="ECO:0000313" key="7">
    <source>
        <dbReference type="Proteomes" id="UP000321291"/>
    </source>
</evidence>
<keyword evidence="4" id="KW-0676">Redox-active center</keyword>
<dbReference type="InterPro" id="IPR036249">
    <property type="entry name" value="Thioredoxin-like_sf"/>
</dbReference>
<keyword evidence="7" id="KW-1185">Reference proteome</keyword>
<comment type="subcellular location">
    <subcellularLocation>
        <location evidence="1">Cell envelope</location>
    </subcellularLocation>
</comment>
<dbReference type="SUPFAM" id="SSF52833">
    <property type="entry name" value="Thioredoxin-like"/>
    <property type="match status" value="1"/>
</dbReference>